<evidence type="ECO:0000256" key="5">
    <source>
        <dbReference type="ARBA" id="ARBA00022555"/>
    </source>
</evidence>
<keyword evidence="5 10" id="KW-0820">tRNA-binding</keyword>
<feature type="compositionally biased region" description="Basic residues" evidence="11">
    <location>
        <begin position="580"/>
        <end position="595"/>
    </location>
</feature>
<dbReference type="EMBL" id="AMQM01005076">
    <property type="status" value="NOT_ANNOTATED_CDS"/>
    <property type="molecule type" value="Genomic_DNA"/>
</dbReference>
<keyword evidence="16" id="KW-1185">Reference proteome</keyword>
<reference evidence="16" key="1">
    <citation type="submission" date="2012-12" db="EMBL/GenBank/DDBJ databases">
        <authorList>
            <person name="Hellsten U."/>
            <person name="Grimwood J."/>
            <person name="Chapman J.A."/>
            <person name="Shapiro H."/>
            <person name="Aerts A."/>
            <person name="Otillar R.P."/>
            <person name="Terry A.Y."/>
            <person name="Boore J.L."/>
            <person name="Simakov O."/>
            <person name="Marletaz F."/>
            <person name="Cho S.-J."/>
            <person name="Edsinger-Gonzales E."/>
            <person name="Havlak P."/>
            <person name="Kuo D.-H."/>
            <person name="Larsson T."/>
            <person name="Lv J."/>
            <person name="Arendt D."/>
            <person name="Savage R."/>
            <person name="Osoegawa K."/>
            <person name="de Jong P."/>
            <person name="Lindberg D.R."/>
            <person name="Seaver E.C."/>
            <person name="Weisblat D.A."/>
            <person name="Putnam N.H."/>
            <person name="Grigoriev I.V."/>
            <person name="Rokhsar D.S."/>
        </authorList>
    </citation>
    <scope>NUCLEOTIDE SEQUENCE</scope>
</reference>
<dbReference type="Pfam" id="PF19282">
    <property type="entry name" value="Exportin-T"/>
    <property type="match status" value="2"/>
</dbReference>
<feature type="region of interest" description="Disordered" evidence="11">
    <location>
        <begin position="568"/>
        <end position="607"/>
    </location>
</feature>
<evidence type="ECO:0000256" key="11">
    <source>
        <dbReference type="SAM" id="MobiDB-lite"/>
    </source>
</evidence>
<dbReference type="InterPro" id="IPR013598">
    <property type="entry name" value="Exportin-1/Importin-b-like"/>
</dbReference>
<dbReference type="Gene3D" id="1.25.10.10">
    <property type="entry name" value="Leucine-rich Repeat Variant"/>
    <property type="match status" value="2"/>
</dbReference>
<dbReference type="PANTHER" id="PTHR15952">
    <property type="entry name" value="EXPORTIN-T/LOS1"/>
    <property type="match status" value="1"/>
</dbReference>
<evidence type="ECO:0000259" key="12">
    <source>
        <dbReference type="Pfam" id="PF08389"/>
    </source>
</evidence>
<dbReference type="HOGENOM" id="CLU_004414_1_0_1"/>
<accession>T1FTT1</accession>
<dbReference type="STRING" id="6412.T1FTT1"/>
<dbReference type="GO" id="GO:0071528">
    <property type="term" value="P:tRNA re-export from nucleus"/>
    <property type="evidence" value="ECO:0000318"/>
    <property type="project" value="GO_Central"/>
</dbReference>
<dbReference type="GO" id="GO:0031267">
    <property type="term" value="F:small GTPase binding"/>
    <property type="evidence" value="ECO:0007669"/>
    <property type="project" value="InterPro"/>
</dbReference>
<dbReference type="GO" id="GO:0005737">
    <property type="term" value="C:cytoplasm"/>
    <property type="evidence" value="ECO:0000318"/>
    <property type="project" value="GO_Central"/>
</dbReference>
<dbReference type="InterPro" id="IPR011989">
    <property type="entry name" value="ARM-like"/>
</dbReference>
<dbReference type="GO" id="GO:0000049">
    <property type="term" value="F:tRNA binding"/>
    <property type="evidence" value="ECO:0000318"/>
    <property type="project" value="GO_Central"/>
</dbReference>
<dbReference type="eggNOG" id="KOG2021">
    <property type="taxonomic scope" value="Eukaryota"/>
</dbReference>
<evidence type="ECO:0000256" key="7">
    <source>
        <dbReference type="ARBA" id="ARBA00023242"/>
    </source>
</evidence>
<evidence type="ECO:0000256" key="3">
    <source>
        <dbReference type="ARBA" id="ARBA00022448"/>
    </source>
</evidence>
<dbReference type="CTD" id="20212228"/>
<feature type="domain" description="Exportin-T C-terminal" evidence="13">
    <location>
        <begin position="648"/>
        <end position="1020"/>
    </location>
</feature>
<protein>
    <recommendedName>
        <fullName evidence="2 10">Exportin-T</fullName>
    </recommendedName>
    <alternativeName>
        <fullName evidence="8 10">Exportin(tRNA)</fullName>
    </alternativeName>
    <alternativeName>
        <fullName evidence="9 10">tRNA exportin</fullName>
    </alternativeName>
</protein>
<dbReference type="KEGG" id="hro:HELRODRAFT_192301"/>
<sequence>MAAGEILRQLSLLGENDNNEEPNPENRYFINNKFSQLFLLTSLVDYPAVWPTFFHDLLAALNLNNISRISHQVVNMYLRILLMLHEEVVDRDIPHTDMELRRNGLFKDCMREQCVTDLVSSWFDILVLYESLLSTSPSISSTILASCLQTIGSFVSWIDINLIANDRFIEIILRLMGCNKVVGSSQLVVPPIVRGAACSCLSEVISKGMDSVMKLKLVESMVVILETSGVIRDVVDLLDKNENTKKALVKSEDDDGDDEEEEDDDDEYLEKFAHLMANFGQQLVLCWQKFVKNKDLENAKIALDALQPKLGLLLKLFGNDDDDVSRTTINFLTDYIGLLKMLPSSSEVSSFVEQVLCVLLKKMRYMKGYNFNHEGEEECDFQEYRKELKIVFVNLSSLDCDVLLKYVASNFNVVMSSLQQTTSFEDVEVAIYSLFLLVEVMPTSNTGGRTSKVPEQRINILYEMIKTLIISQVSHYPHPAVQSQFFETIARYDRFFSAFPQYIHRVLEAFLDERGIWSAHCHIRSRTAYLFSRFVKSINKAHLQDSLEMILTRLESLLVLNTSLPPLPPPHLSSSSSQHKTSHHHHNSSHNHHPHPTSSTSTFHHGGMMKHNFDANNMCNSAAVKMNNGGGVGTSNAAAVDNSNLQLSTDDQQFMFETASVLIVQSSFAPERKRELLNRLVVPILLQFEELLAQMTSERDESLQVFYAQLLNRAMSFISRTSKGFSGQQTVHGNGCISTYTGAMQVFIKVLQVPIQTHLLHQGFRQFLHRMVICMDTDILQFIPTSVEGLMLNASIKQLHEFIPFLNQLIQKFKKTIVPYMQKVFIPIISLIQKSLTSAAVDEEDQVIQMEKKMLQRGYYGYINVIINNDTAEILSNQEPNDLNIILTTIIQGAANCSDPTAQKTCFAILKRMIEIWGGTNIVPNLREFVYKEIVPCCFQVPLSNEFDVVDAQTILVLNEIAGCLGKAHRTIGPELINYVTFTYLPSLNFNNQVIQEFCQNLAQSNDKIFQNYLKSFVLQVRQAES</sequence>
<organism evidence="15 16">
    <name type="scientific">Helobdella robusta</name>
    <name type="common">Californian leech</name>
    <dbReference type="NCBI Taxonomy" id="6412"/>
    <lineage>
        <taxon>Eukaryota</taxon>
        <taxon>Metazoa</taxon>
        <taxon>Spiralia</taxon>
        <taxon>Lophotrochozoa</taxon>
        <taxon>Annelida</taxon>
        <taxon>Clitellata</taxon>
        <taxon>Hirudinea</taxon>
        <taxon>Rhynchobdellida</taxon>
        <taxon>Glossiphoniidae</taxon>
        <taxon>Helobdella</taxon>
    </lineage>
</organism>
<dbReference type="AlphaFoldDB" id="T1FTT1"/>
<keyword evidence="6 10" id="KW-0694">RNA-binding</keyword>
<gene>
    <name evidence="15" type="primary">20212228</name>
    <name evidence="14" type="ORF">HELRODRAFT_192301</name>
</gene>
<dbReference type="EMBL" id="KB096785">
    <property type="protein sequence ID" value="ESO01347.1"/>
    <property type="molecule type" value="Genomic_DNA"/>
</dbReference>
<feature type="domain" description="Exportin-1/Importin-beta-like" evidence="12">
    <location>
        <begin position="29"/>
        <end position="201"/>
    </location>
</feature>
<evidence type="ECO:0000256" key="9">
    <source>
        <dbReference type="ARBA" id="ARBA00032199"/>
    </source>
</evidence>
<dbReference type="Proteomes" id="UP000015101">
    <property type="component" value="Unassembled WGS sequence"/>
</dbReference>
<dbReference type="InterPro" id="IPR016024">
    <property type="entry name" value="ARM-type_fold"/>
</dbReference>
<dbReference type="Pfam" id="PF08389">
    <property type="entry name" value="Xpo1"/>
    <property type="match status" value="1"/>
</dbReference>
<evidence type="ECO:0000259" key="13">
    <source>
        <dbReference type="Pfam" id="PF19282"/>
    </source>
</evidence>
<evidence type="ECO:0000256" key="1">
    <source>
        <dbReference type="ARBA" id="ARBA00004496"/>
    </source>
</evidence>
<comment type="subcellular location">
    <subcellularLocation>
        <location evidence="1 10">Cytoplasm</location>
    </subcellularLocation>
    <subcellularLocation>
        <location evidence="10">Nucleus</location>
    </subcellularLocation>
    <text evidence="10">Shuttles between the nucleus and the cytoplasm.</text>
</comment>
<keyword evidence="7 10" id="KW-0539">Nucleus</keyword>
<dbReference type="SUPFAM" id="SSF48371">
    <property type="entry name" value="ARM repeat"/>
    <property type="match status" value="1"/>
</dbReference>
<dbReference type="OMA" id="HEMFLFG"/>
<feature type="compositionally biased region" description="Low complexity" evidence="11">
    <location>
        <begin position="596"/>
        <end position="605"/>
    </location>
</feature>
<dbReference type="InParanoid" id="T1FTT1"/>
<evidence type="ECO:0000256" key="2">
    <source>
        <dbReference type="ARBA" id="ARBA00018928"/>
    </source>
</evidence>
<comment type="similarity">
    <text evidence="10">Belongs to the exportin family.</text>
</comment>
<comment type="function">
    <text evidence="10">tRNA nucleus export receptor which facilitates tRNA translocation across the nuclear pore complex.</text>
</comment>
<reference evidence="14 16" key="2">
    <citation type="journal article" date="2013" name="Nature">
        <title>Insights into bilaterian evolution from three spiralian genomes.</title>
        <authorList>
            <person name="Simakov O."/>
            <person name="Marletaz F."/>
            <person name="Cho S.J."/>
            <person name="Edsinger-Gonzales E."/>
            <person name="Havlak P."/>
            <person name="Hellsten U."/>
            <person name="Kuo D.H."/>
            <person name="Larsson T."/>
            <person name="Lv J."/>
            <person name="Arendt D."/>
            <person name="Savage R."/>
            <person name="Osoegawa K."/>
            <person name="de Jong P."/>
            <person name="Grimwood J."/>
            <person name="Chapman J.A."/>
            <person name="Shapiro H."/>
            <person name="Aerts A."/>
            <person name="Otillar R.P."/>
            <person name="Terry A.Y."/>
            <person name="Boore J.L."/>
            <person name="Grigoriev I.V."/>
            <person name="Lindberg D.R."/>
            <person name="Seaver E.C."/>
            <person name="Weisblat D.A."/>
            <person name="Putnam N.H."/>
            <person name="Rokhsar D.S."/>
        </authorList>
    </citation>
    <scope>NUCLEOTIDE SEQUENCE</scope>
</reference>
<dbReference type="RefSeq" id="XP_009020583.1">
    <property type="nucleotide sequence ID" value="XM_009022335.1"/>
</dbReference>
<reference evidence="15" key="3">
    <citation type="submission" date="2015-06" db="UniProtKB">
        <authorList>
            <consortium name="EnsemblMetazoa"/>
        </authorList>
    </citation>
    <scope>IDENTIFICATION</scope>
</reference>
<evidence type="ECO:0000256" key="8">
    <source>
        <dbReference type="ARBA" id="ARBA00029784"/>
    </source>
</evidence>
<dbReference type="GO" id="GO:0005643">
    <property type="term" value="C:nuclear pore"/>
    <property type="evidence" value="ECO:0000318"/>
    <property type="project" value="GO_Central"/>
</dbReference>
<dbReference type="GO" id="GO:0016363">
    <property type="term" value="C:nuclear matrix"/>
    <property type="evidence" value="ECO:0000318"/>
    <property type="project" value="GO_Central"/>
</dbReference>
<dbReference type="OrthoDB" id="26399at2759"/>
<dbReference type="InterPro" id="IPR045546">
    <property type="entry name" value="Exportin-T_C"/>
</dbReference>
<evidence type="ECO:0000256" key="6">
    <source>
        <dbReference type="ARBA" id="ARBA00022884"/>
    </source>
</evidence>
<name>T1FTT1_HELRO</name>
<evidence type="ECO:0000313" key="15">
    <source>
        <dbReference type="EnsemblMetazoa" id="HelroP192301"/>
    </source>
</evidence>
<dbReference type="EnsemblMetazoa" id="HelroT192301">
    <property type="protein sequence ID" value="HelroP192301"/>
    <property type="gene ID" value="HelroG192301"/>
</dbReference>
<keyword evidence="3 10" id="KW-0813">Transport</keyword>
<feature type="domain" description="Exportin-T C-terminal" evidence="13">
    <location>
        <begin position="302"/>
        <end position="567"/>
    </location>
</feature>
<dbReference type="InterPro" id="IPR040017">
    <property type="entry name" value="XPOT"/>
</dbReference>
<dbReference type="GeneID" id="20212228"/>
<proteinExistence type="inferred from homology"/>
<dbReference type="PANTHER" id="PTHR15952:SF11">
    <property type="entry name" value="EXPORTIN-T"/>
    <property type="match status" value="1"/>
</dbReference>
<evidence type="ECO:0000313" key="14">
    <source>
        <dbReference type="EMBL" id="ESO01347.1"/>
    </source>
</evidence>
<evidence type="ECO:0000256" key="4">
    <source>
        <dbReference type="ARBA" id="ARBA00022490"/>
    </source>
</evidence>
<evidence type="ECO:0000313" key="16">
    <source>
        <dbReference type="Proteomes" id="UP000015101"/>
    </source>
</evidence>
<keyword evidence="4 10" id="KW-0963">Cytoplasm</keyword>
<evidence type="ECO:0000256" key="10">
    <source>
        <dbReference type="RuleBase" id="RU366037"/>
    </source>
</evidence>